<dbReference type="SUPFAM" id="SSF54593">
    <property type="entry name" value="Glyoxalase/Bleomycin resistance protein/Dihydroxybiphenyl dioxygenase"/>
    <property type="match status" value="1"/>
</dbReference>
<sequence length="120" mass="13240">MRSAILNITFDSTDPQRLAAFWSQATRHPATFHDMPGNPFWTVGGEGGVNLVFVRVPETKTTKNRLHLDLVPRDGTQAGELARLQSLGAHIQDDRRTKTPGGWVILTDPDDNEFCLEAGA</sequence>
<evidence type="ECO:0000259" key="1">
    <source>
        <dbReference type="Pfam" id="PF18029"/>
    </source>
</evidence>
<evidence type="ECO:0000313" key="3">
    <source>
        <dbReference type="Proteomes" id="UP001500190"/>
    </source>
</evidence>
<dbReference type="PANTHER" id="PTHR35908:SF1">
    <property type="entry name" value="CONSERVED PROTEIN"/>
    <property type="match status" value="1"/>
</dbReference>
<reference evidence="2 3" key="1">
    <citation type="journal article" date="2019" name="Int. J. Syst. Evol. Microbiol.">
        <title>The Global Catalogue of Microorganisms (GCM) 10K type strain sequencing project: providing services to taxonomists for standard genome sequencing and annotation.</title>
        <authorList>
            <consortium name="The Broad Institute Genomics Platform"/>
            <consortium name="The Broad Institute Genome Sequencing Center for Infectious Disease"/>
            <person name="Wu L."/>
            <person name="Ma J."/>
        </authorList>
    </citation>
    <scope>NUCLEOTIDE SEQUENCE [LARGE SCALE GENOMIC DNA]</scope>
    <source>
        <strain evidence="2 3">JCM 14304</strain>
    </source>
</reference>
<dbReference type="Proteomes" id="UP001500190">
    <property type="component" value="Unassembled WGS sequence"/>
</dbReference>
<accession>A0ABN2ED95</accession>
<comment type="caution">
    <text evidence="2">The sequence shown here is derived from an EMBL/GenBank/DDBJ whole genome shotgun (WGS) entry which is preliminary data.</text>
</comment>
<dbReference type="InterPro" id="IPR041581">
    <property type="entry name" value="Glyoxalase_6"/>
</dbReference>
<keyword evidence="3" id="KW-1185">Reference proteome</keyword>
<organism evidence="2 3">
    <name type="scientific">Kribbella karoonensis</name>
    <dbReference type="NCBI Taxonomy" id="324851"/>
    <lineage>
        <taxon>Bacteria</taxon>
        <taxon>Bacillati</taxon>
        <taxon>Actinomycetota</taxon>
        <taxon>Actinomycetes</taxon>
        <taxon>Propionibacteriales</taxon>
        <taxon>Kribbellaceae</taxon>
        <taxon>Kribbella</taxon>
    </lineage>
</organism>
<name>A0ABN2ED95_9ACTN</name>
<dbReference type="Gene3D" id="3.10.180.10">
    <property type="entry name" value="2,3-Dihydroxybiphenyl 1,2-Dioxygenase, domain 1"/>
    <property type="match status" value="1"/>
</dbReference>
<dbReference type="Pfam" id="PF18029">
    <property type="entry name" value="Glyoxalase_6"/>
    <property type="match status" value="1"/>
</dbReference>
<dbReference type="EMBL" id="BAAAND010000009">
    <property type="protein sequence ID" value="GAA1603545.1"/>
    <property type="molecule type" value="Genomic_DNA"/>
</dbReference>
<evidence type="ECO:0000313" key="2">
    <source>
        <dbReference type="EMBL" id="GAA1603545.1"/>
    </source>
</evidence>
<dbReference type="InterPro" id="IPR029068">
    <property type="entry name" value="Glyas_Bleomycin-R_OHBP_Dase"/>
</dbReference>
<proteinExistence type="predicted"/>
<dbReference type="PANTHER" id="PTHR35908">
    <property type="entry name" value="HYPOTHETICAL FUSION PROTEIN"/>
    <property type="match status" value="1"/>
</dbReference>
<dbReference type="RefSeq" id="WP_344197377.1">
    <property type="nucleotide sequence ID" value="NZ_BAAAND010000009.1"/>
</dbReference>
<protein>
    <submittedName>
        <fullName evidence="2">VOC family protein</fullName>
    </submittedName>
</protein>
<gene>
    <name evidence="2" type="ORF">GCM10009742_60010</name>
</gene>
<feature type="domain" description="Glyoxalase-like" evidence="1">
    <location>
        <begin position="8"/>
        <end position="116"/>
    </location>
</feature>